<feature type="domain" description="Metallo-beta-lactamase" evidence="1">
    <location>
        <begin position="35"/>
        <end position="200"/>
    </location>
</feature>
<name>A0AAT9G6F7_9RICK</name>
<dbReference type="Gene3D" id="3.60.15.10">
    <property type="entry name" value="Ribonuclease Z/Hydroxyacylglutathione hydrolase-like"/>
    <property type="match status" value="1"/>
</dbReference>
<dbReference type="PANTHER" id="PTHR42663">
    <property type="entry name" value="HYDROLASE C777.06C-RELATED-RELATED"/>
    <property type="match status" value="1"/>
</dbReference>
<dbReference type="InterPro" id="IPR036866">
    <property type="entry name" value="RibonucZ/Hydroxyglut_hydro"/>
</dbReference>
<protein>
    <submittedName>
        <fullName evidence="2">MBL fold metallo-hydrolase</fullName>
    </submittedName>
</protein>
<dbReference type="SMART" id="SM00849">
    <property type="entry name" value="Lactamase_B"/>
    <property type="match status" value="1"/>
</dbReference>
<proteinExistence type="predicted"/>
<reference evidence="2" key="1">
    <citation type="submission" date="2024-01" db="EMBL/GenBank/DDBJ databases">
        <title>Sequencing the genomes of a sandfly, Sergentomyia squamirostris, and its two endosymbionts.</title>
        <authorList>
            <person name="Itokawa K."/>
            <person name="Sanjoba C."/>
        </authorList>
    </citation>
    <scope>NUCLEOTIDE SEQUENCE</scope>
    <source>
        <strain evidence="2">RiSSQ</strain>
    </source>
</reference>
<evidence type="ECO:0000313" key="2">
    <source>
        <dbReference type="EMBL" id="BFD45389.1"/>
    </source>
</evidence>
<dbReference type="SUPFAM" id="SSF56281">
    <property type="entry name" value="Metallo-hydrolase/oxidoreductase"/>
    <property type="match status" value="1"/>
</dbReference>
<accession>A0AAT9G6F7</accession>
<dbReference type="Pfam" id="PF12706">
    <property type="entry name" value="Lactamase_B_2"/>
    <property type="match status" value="1"/>
</dbReference>
<organism evidence="2">
    <name type="scientific">Candidatus Tisiphia endosymbiont of Sergentomyia squamirostris</name>
    <dbReference type="NCBI Taxonomy" id="3113639"/>
    <lineage>
        <taxon>Bacteria</taxon>
        <taxon>Pseudomonadati</taxon>
        <taxon>Pseudomonadota</taxon>
        <taxon>Alphaproteobacteria</taxon>
        <taxon>Rickettsiales</taxon>
        <taxon>Rickettsiaceae</taxon>
        <taxon>Rickettsieae</taxon>
        <taxon>Candidatus Tisiphia</taxon>
    </lineage>
</organism>
<dbReference type="CDD" id="cd16279">
    <property type="entry name" value="metallo-hydrolase-like_MBL-fold"/>
    <property type="match status" value="1"/>
</dbReference>
<dbReference type="EMBL" id="AP029170">
    <property type="protein sequence ID" value="BFD45389.1"/>
    <property type="molecule type" value="Genomic_DNA"/>
</dbReference>
<dbReference type="AlphaFoldDB" id="A0AAT9G6F7"/>
<dbReference type="InterPro" id="IPR001279">
    <property type="entry name" value="Metallo-B-lactamas"/>
</dbReference>
<dbReference type="PANTHER" id="PTHR42663:SF6">
    <property type="entry name" value="HYDROLASE C777.06C-RELATED"/>
    <property type="match status" value="1"/>
</dbReference>
<gene>
    <name evidence="2" type="ORF">DMENIID0002_00350</name>
</gene>
<evidence type="ECO:0000259" key="1">
    <source>
        <dbReference type="SMART" id="SM00849"/>
    </source>
</evidence>
<sequence length="248" mass="28533">MLQITVLGCGSSLGMPIINCDCNICTSTSSYNKRTRSSIYIDDGNNQILVDFGFDIKNQLMREKIKKLDGAILTHYHADHVNGIDELRVFPFFQKTPLEIFSDSSTALKTESRHQHLFAPDKLIARPVDFFAKFKINTIDVQFFRQHHGPIDSLGIRMDDFVYSSDVLAFPAESKPFLKNINVWILDCMAYESNDCHAGLDKILQWNDEYKPQQILLTNMNHFIDYHEISKILPSNIKPLYDGYKFIV</sequence>